<dbReference type="GO" id="GO:0140359">
    <property type="term" value="F:ABC-type transporter activity"/>
    <property type="evidence" value="ECO:0007669"/>
    <property type="project" value="InterPro"/>
</dbReference>
<evidence type="ECO:0000256" key="1">
    <source>
        <dbReference type="ARBA" id="ARBA00004651"/>
    </source>
</evidence>
<feature type="transmembrane region" description="Helical" evidence="6">
    <location>
        <begin position="370"/>
        <end position="389"/>
    </location>
</feature>
<evidence type="ECO:0000259" key="7">
    <source>
        <dbReference type="Pfam" id="PF12698"/>
    </source>
</evidence>
<sequence length="396" mass="45586">MLLYHLWVNEWKRLLKSPTLLLFTLLLPIALFIVVGFVVYSTVQEELDEVEMIIIDEDETFETKALIKQLAGDRTLAEQIDFINGGADLQKHLRNPKEAAAIIQIPEGFTEQLRSGKNESITVFLNDQIPFSSQLAQLFLESGQSYITSAQAGVNTVHHFYSSELEGKERKDVLQKNTIHFTFLALGRNDLFEMHEGVASGLLSWNDQAVLTGILLIYFLTYILLVSLFQPKENQAIQERLRLIGVTKAKQRLATFLFHISFSWIYLFVLVWMISKQFETYLPFSWPYVFQWFGIAMILAGLFMVTDRLINERASKWFVFILASIALLLINGFIIPPAYLPEYLQAAWLAPVRSLYIGYSSILTHNQWPWVEWIFILIGTGITLLLNSLPRKKVQR</sequence>
<dbReference type="Pfam" id="PF12698">
    <property type="entry name" value="ABC2_membrane_3"/>
    <property type="match status" value="1"/>
</dbReference>
<feature type="domain" description="ABC-2 type transporter transmembrane" evidence="7">
    <location>
        <begin position="20"/>
        <end position="386"/>
    </location>
</feature>
<dbReference type="InterPro" id="IPR013525">
    <property type="entry name" value="ABC2_TM"/>
</dbReference>
<protein>
    <submittedName>
        <fullName evidence="8">ABC transporter permease</fullName>
    </submittedName>
</protein>
<dbReference type="PANTHER" id="PTHR30294">
    <property type="entry name" value="MEMBRANE COMPONENT OF ABC TRANSPORTER YHHJ-RELATED"/>
    <property type="match status" value="1"/>
</dbReference>
<feature type="transmembrane region" description="Helical" evidence="6">
    <location>
        <begin position="209"/>
        <end position="231"/>
    </location>
</feature>
<evidence type="ECO:0000256" key="4">
    <source>
        <dbReference type="ARBA" id="ARBA00022989"/>
    </source>
</evidence>
<dbReference type="AlphaFoldDB" id="A0A941CSF1"/>
<organism evidence="8 9">
    <name type="scientific">Allobacillus saliphilus</name>
    <dbReference type="NCBI Taxonomy" id="2912308"/>
    <lineage>
        <taxon>Bacteria</taxon>
        <taxon>Bacillati</taxon>
        <taxon>Bacillota</taxon>
        <taxon>Bacilli</taxon>
        <taxon>Bacillales</taxon>
        <taxon>Bacillaceae</taxon>
        <taxon>Allobacillus</taxon>
    </lineage>
</organism>
<dbReference type="EMBL" id="JAGSIE010000007">
    <property type="protein sequence ID" value="MBR7553033.1"/>
    <property type="molecule type" value="Genomic_DNA"/>
</dbReference>
<keyword evidence="4 6" id="KW-1133">Transmembrane helix</keyword>
<evidence type="ECO:0000313" key="9">
    <source>
        <dbReference type="Proteomes" id="UP000675431"/>
    </source>
</evidence>
<evidence type="ECO:0000256" key="2">
    <source>
        <dbReference type="ARBA" id="ARBA00022475"/>
    </source>
</evidence>
<feature type="transmembrane region" description="Helical" evidence="6">
    <location>
        <begin position="286"/>
        <end position="305"/>
    </location>
</feature>
<dbReference type="Proteomes" id="UP000675431">
    <property type="component" value="Unassembled WGS sequence"/>
</dbReference>
<comment type="subcellular location">
    <subcellularLocation>
        <location evidence="1">Cell membrane</location>
        <topology evidence="1">Multi-pass membrane protein</topology>
    </subcellularLocation>
</comment>
<feature type="transmembrane region" description="Helical" evidence="6">
    <location>
        <begin position="20"/>
        <end position="40"/>
    </location>
</feature>
<dbReference type="GO" id="GO:0005886">
    <property type="term" value="C:plasma membrane"/>
    <property type="evidence" value="ECO:0007669"/>
    <property type="project" value="UniProtKB-SubCell"/>
</dbReference>
<proteinExistence type="predicted"/>
<keyword evidence="9" id="KW-1185">Reference proteome</keyword>
<dbReference type="Gene3D" id="3.40.1710.10">
    <property type="entry name" value="abc type-2 transporter like domain"/>
    <property type="match status" value="1"/>
</dbReference>
<evidence type="ECO:0000313" key="8">
    <source>
        <dbReference type="EMBL" id="MBR7553033.1"/>
    </source>
</evidence>
<dbReference type="InterPro" id="IPR051449">
    <property type="entry name" value="ABC-2_transporter_component"/>
</dbReference>
<accession>A0A941CSF1</accession>
<name>A0A941CSF1_9BACI</name>
<comment type="caution">
    <text evidence="8">The sequence shown here is derived from an EMBL/GenBank/DDBJ whole genome shotgun (WGS) entry which is preliminary data.</text>
</comment>
<reference evidence="8 9" key="1">
    <citation type="submission" date="2021-04" db="EMBL/GenBank/DDBJ databases">
        <title>Allobacillus sp. nov. SKP8-2 isolated from shrimp paste.</title>
        <authorList>
            <person name="Tanasupawat S."/>
            <person name="Yiamsombat S."/>
            <person name="Kanchanasin P."/>
            <person name="Kuncharoen N."/>
        </authorList>
    </citation>
    <scope>NUCLEOTIDE SEQUENCE [LARGE SCALE GENOMIC DNA]</scope>
    <source>
        <strain evidence="8 9">SKP8-2</strain>
    </source>
</reference>
<dbReference type="PANTHER" id="PTHR30294:SF29">
    <property type="entry name" value="MULTIDRUG ABC TRANSPORTER PERMEASE YBHS-RELATED"/>
    <property type="match status" value="1"/>
</dbReference>
<feature type="transmembrane region" description="Helical" evidence="6">
    <location>
        <begin position="317"/>
        <end position="339"/>
    </location>
</feature>
<keyword evidence="5 6" id="KW-0472">Membrane</keyword>
<evidence type="ECO:0000256" key="3">
    <source>
        <dbReference type="ARBA" id="ARBA00022692"/>
    </source>
</evidence>
<evidence type="ECO:0000256" key="5">
    <source>
        <dbReference type="ARBA" id="ARBA00023136"/>
    </source>
</evidence>
<evidence type="ECO:0000256" key="6">
    <source>
        <dbReference type="SAM" id="Phobius"/>
    </source>
</evidence>
<keyword evidence="2" id="KW-1003">Cell membrane</keyword>
<keyword evidence="3 6" id="KW-0812">Transmembrane</keyword>
<dbReference type="RefSeq" id="WP_212367715.1">
    <property type="nucleotide sequence ID" value="NZ_JAGSIE010000007.1"/>
</dbReference>
<feature type="transmembrane region" description="Helical" evidence="6">
    <location>
        <begin position="252"/>
        <end position="274"/>
    </location>
</feature>
<gene>
    <name evidence="8" type="ORF">KC820_02580</name>
</gene>